<proteinExistence type="predicted"/>
<evidence type="ECO:0000313" key="2">
    <source>
        <dbReference type="EMBL" id="RED26292.1"/>
    </source>
</evidence>
<sequence length="871" mass="93934">MVKKYIDFLQVTLFFVFLSLIPNSISAQCAGGDSAFTVCDVPNPSNQAIDLFTKLAGSPVSGGVWTDEDESGGLDTATGILNIHKVPISGIFHYTYTVQNVAGCTTKSATVTVTIGGYSGVTSPNVSVCSSEKYFNLFQAFNGQVLGPQFNGQWKDDATGRNVDAVINIEDLEGDYSFTYTMPAIGTCPAMSSTAIVTVKRAPKSGDAINLFLCATDGLSAYTNYDLNSSLTDEDPNGTWADLSNSGEITSVTDHNVDLQNIYNKFGEKDLYYRYTVLSNNPICPTAQTTVRIKLERKLDFTGATVEVSSDICETEISTAKYSVRITRGPSSVPNGAYYVTFSVSGPMAATETILVNITNGVLLFPIKSEYFQQIGTFRVTINDIYAQNSARACNNIIGNLFDDLIISPIPDLEGSKITPAVTCQNSEAEVQITDAVKLADGIYDIVYNLSGANTANNQISRITITNGTGTFKVPEILNSKVGTSIVNITHITHVSSQCSNSADVQGEILINPLPNATNLRIQIADVCFGSPVTASVSGLGSLTDVTLSYTLSGKNSATVQTVVLTSTNGNASFEIPSTLLINTGSTTATVTNLKNNITSCSIDVTGVSDPFSLNPIPGAPVATDQLFCKSDNATISSLEPKGAQYKWYISDVSTTPLASDYLLKEENYYVRETILGCTSDATGIGVIIKDTPAPNLIAPAEFCGLNNPTISDLSNKTNVPLTVVWYNSPTKDFLLTPETALKDKGEYYAFDLDDCLSYESTKVVVSLTACDNVPNDFFVPDGFSPNGDNVNDTFVIPDIDFLFPDYNIEIFNRYGNRMYRGFKGKAGWDGTNWETEGFAHGVAPNGVYFYILNFNKDNKPPKQGRLYLNR</sequence>
<keyword evidence="3" id="KW-1185">Reference proteome</keyword>
<dbReference type="RefSeq" id="WP_115886403.1">
    <property type="nucleotide sequence ID" value="NZ_QRDQ01000007.1"/>
</dbReference>
<dbReference type="InterPro" id="IPR026341">
    <property type="entry name" value="T9SS_type_B"/>
</dbReference>
<dbReference type="Proteomes" id="UP000257004">
    <property type="component" value="Unassembled WGS sequence"/>
</dbReference>
<name>A0A3D9G135_9FLAO</name>
<dbReference type="EMBL" id="QRDQ01000007">
    <property type="protein sequence ID" value="RED26292.1"/>
    <property type="molecule type" value="Genomic_DNA"/>
</dbReference>
<gene>
    <name evidence="2" type="ORF">BD847_0209</name>
</gene>
<dbReference type="OrthoDB" id="1236981at2"/>
<protein>
    <submittedName>
        <fullName evidence="2">Gliding motility-associated-like protein</fullName>
    </submittedName>
</protein>
<evidence type="ECO:0000313" key="3">
    <source>
        <dbReference type="Proteomes" id="UP000257004"/>
    </source>
</evidence>
<feature type="chain" id="PRO_5017772351" evidence="1">
    <location>
        <begin position="28"/>
        <end position="871"/>
    </location>
</feature>
<accession>A0A3D9G135</accession>
<comment type="caution">
    <text evidence="2">The sequence shown here is derived from an EMBL/GenBank/DDBJ whole genome shotgun (WGS) entry which is preliminary data.</text>
</comment>
<evidence type="ECO:0000256" key="1">
    <source>
        <dbReference type="SAM" id="SignalP"/>
    </source>
</evidence>
<dbReference type="AlphaFoldDB" id="A0A3D9G135"/>
<organism evidence="2 3">
    <name type="scientific">Flavobacterium cutihirudinis</name>
    <dbReference type="NCBI Taxonomy" id="1265740"/>
    <lineage>
        <taxon>Bacteria</taxon>
        <taxon>Pseudomonadati</taxon>
        <taxon>Bacteroidota</taxon>
        <taxon>Flavobacteriia</taxon>
        <taxon>Flavobacteriales</taxon>
        <taxon>Flavobacteriaceae</taxon>
        <taxon>Flavobacterium</taxon>
    </lineage>
</organism>
<keyword evidence="1" id="KW-0732">Signal</keyword>
<reference evidence="2 3" key="1">
    <citation type="submission" date="2018-07" db="EMBL/GenBank/DDBJ databases">
        <title>Genomic Encyclopedia of Archaeal and Bacterial Type Strains, Phase II (KMG-II): from individual species to whole genera.</title>
        <authorList>
            <person name="Goeker M."/>
        </authorList>
    </citation>
    <scope>NUCLEOTIDE SEQUENCE [LARGE SCALE GENOMIC DNA]</scope>
    <source>
        <strain evidence="2 3">DSM 25795</strain>
    </source>
</reference>
<feature type="signal peptide" evidence="1">
    <location>
        <begin position="1"/>
        <end position="27"/>
    </location>
</feature>
<dbReference type="Pfam" id="PF13585">
    <property type="entry name" value="CHU_C"/>
    <property type="match status" value="1"/>
</dbReference>
<dbReference type="NCBIfam" id="TIGR04131">
    <property type="entry name" value="Bac_Flav_CTERM"/>
    <property type="match status" value="1"/>
</dbReference>